<dbReference type="InterPro" id="IPR004090">
    <property type="entry name" value="Chemotax_Me-accpt_rcpt"/>
</dbReference>
<comment type="caution">
    <text evidence="6">The sequence shown here is derived from an EMBL/GenBank/DDBJ whole genome shotgun (WGS) entry which is preliminary data.</text>
</comment>
<dbReference type="GO" id="GO:0004888">
    <property type="term" value="F:transmembrane signaling receptor activity"/>
    <property type="evidence" value="ECO:0007669"/>
    <property type="project" value="InterPro"/>
</dbReference>
<feature type="coiled-coil region" evidence="4">
    <location>
        <begin position="388"/>
        <end position="415"/>
    </location>
</feature>
<name>A0A4V2NTV3_9BACI</name>
<dbReference type="RefSeq" id="WP_131238261.1">
    <property type="nucleotide sequence ID" value="NZ_JARMQE010000019.1"/>
</dbReference>
<dbReference type="GO" id="GO:0019825">
    <property type="term" value="F:oxygen binding"/>
    <property type="evidence" value="ECO:0007669"/>
    <property type="project" value="InterPro"/>
</dbReference>
<dbReference type="Pfam" id="PF11563">
    <property type="entry name" value="Protoglobin"/>
    <property type="match status" value="1"/>
</dbReference>
<dbReference type="AlphaFoldDB" id="A0A4V2NTV3"/>
<dbReference type="GO" id="GO:0007165">
    <property type="term" value="P:signal transduction"/>
    <property type="evidence" value="ECO:0007669"/>
    <property type="project" value="UniProtKB-KW"/>
</dbReference>
<dbReference type="InterPro" id="IPR012292">
    <property type="entry name" value="Globin/Proto"/>
</dbReference>
<evidence type="ECO:0000256" key="3">
    <source>
        <dbReference type="PROSITE-ProRule" id="PRU00284"/>
    </source>
</evidence>
<dbReference type="InterPro" id="IPR004089">
    <property type="entry name" value="MCPsignal_dom"/>
</dbReference>
<dbReference type="GO" id="GO:0016020">
    <property type="term" value="C:membrane"/>
    <property type="evidence" value="ECO:0007669"/>
    <property type="project" value="InterPro"/>
</dbReference>
<dbReference type="PANTHER" id="PTHR32089:SF112">
    <property type="entry name" value="LYSOZYME-LIKE PROTEIN-RELATED"/>
    <property type="match status" value="1"/>
</dbReference>
<accession>A0A4V2NTV3</accession>
<keyword evidence="1 3" id="KW-0807">Transducer</keyword>
<dbReference type="CDD" id="cd01068">
    <property type="entry name" value="globin_sensor"/>
    <property type="match status" value="1"/>
</dbReference>
<dbReference type="Pfam" id="PF00015">
    <property type="entry name" value="MCPsignal"/>
    <property type="match status" value="1"/>
</dbReference>
<dbReference type="STRING" id="1742358.GCA_001439605_03683"/>
<dbReference type="SUPFAM" id="SSF46458">
    <property type="entry name" value="Globin-like"/>
    <property type="match status" value="1"/>
</dbReference>
<keyword evidence="7" id="KW-1185">Reference proteome</keyword>
<gene>
    <name evidence="6" type="ORF">E0Y62_22400</name>
</gene>
<dbReference type="OrthoDB" id="266313at2"/>
<comment type="similarity">
    <text evidence="2">Belongs to the methyl-accepting chemotaxis (MCP) protein family.</text>
</comment>
<dbReference type="PRINTS" id="PR00260">
    <property type="entry name" value="CHEMTRNSDUCR"/>
</dbReference>
<dbReference type="PROSITE" id="PS50111">
    <property type="entry name" value="CHEMOTAXIS_TRANSDUC_2"/>
    <property type="match status" value="1"/>
</dbReference>
<organism evidence="6 7">
    <name type="scientific">Cytobacillus praedii</name>
    <dbReference type="NCBI Taxonomy" id="1742358"/>
    <lineage>
        <taxon>Bacteria</taxon>
        <taxon>Bacillati</taxon>
        <taxon>Bacillota</taxon>
        <taxon>Bacilli</taxon>
        <taxon>Bacillales</taxon>
        <taxon>Bacillaceae</taxon>
        <taxon>Cytobacillus</taxon>
    </lineage>
</organism>
<dbReference type="GO" id="GO:0006935">
    <property type="term" value="P:chemotaxis"/>
    <property type="evidence" value="ECO:0007669"/>
    <property type="project" value="InterPro"/>
</dbReference>
<keyword evidence="4" id="KW-0175">Coiled coil</keyword>
<dbReference type="GO" id="GO:0020037">
    <property type="term" value="F:heme binding"/>
    <property type="evidence" value="ECO:0007669"/>
    <property type="project" value="InterPro"/>
</dbReference>
<dbReference type="SMART" id="SM00283">
    <property type="entry name" value="MA"/>
    <property type="match status" value="1"/>
</dbReference>
<evidence type="ECO:0000313" key="7">
    <source>
        <dbReference type="Proteomes" id="UP000293846"/>
    </source>
</evidence>
<proteinExistence type="inferred from homology"/>
<feature type="domain" description="Methyl-accepting transducer" evidence="5">
    <location>
        <begin position="214"/>
        <end position="420"/>
    </location>
</feature>
<sequence length="439" mass="49418">MIRLRKPRNSTNKWLGSMPVTKNHILISPAPMVKEKLSMIHLEENDLEIVASIQPLVEKYVDKVVDEFYKTILQVEELRTIIEMHSSVDRLRQTLRTHLIDLFEGKIDSAFYEKRIRVAKIHYRIGLKPAWYMGAFQNLQNALFQNIVEEVQDLGELQKIWTAVSKVLSLEQQLVLEAYNEETEQKIQSTFTDGQKDLQQKIYHVSQTLVAVSEETHASVASLITNSKGVSELVQNSYLQAKTIQGQVQEGQNTLLTLLENVNQIKKEIRLMRETVSHLARSSEQITEVVRLVHIIADQTNLLALNSGIEAARAGVHGKGFAVVAQEVKKLAEKTKSSIADIQSLIDTSQTYTAKVSNTLLNVEDAVRIGGDVSKLTDENFQTIRLSIEGNEMNLNRMESQIENLVKVIEEVDKSTTQVASSAESLNKVMNSTNEAGNI</sequence>
<evidence type="ECO:0000256" key="2">
    <source>
        <dbReference type="ARBA" id="ARBA00029447"/>
    </source>
</evidence>
<dbReference type="Gene3D" id="1.10.287.950">
    <property type="entry name" value="Methyl-accepting chemotaxis protein"/>
    <property type="match status" value="1"/>
</dbReference>
<dbReference type="InterPro" id="IPR044398">
    <property type="entry name" value="Globin-sensor_dom"/>
</dbReference>
<dbReference type="Gene3D" id="1.10.490.10">
    <property type="entry name" value="Globins"/>
    <property type="match status" value="1"/>
</dbReference>
<reference evidence="6 7" key="1">
    <citation type="submission" date="2019-03" db="EMBL/GenBank/DDBJ databases">
        <authorList>
            <person name="Jensen L."/>
            <person name="Storgaard J."/>
            <person name="Sulaj E."/>
            <person name="Schramm A."/>
            <person name="Marshall I.P.G."/>
        </authorList>
    </citation>
    <scope>NUCLEOTIDE SEQUENCE [LARGE SCALE GENOMIC DNA]</scope>
    <source>
        <strain evidence="6 7">2017H2G3</strain>
    </source>
</reference>
<dbReference type="EMBL" id="SJTH01000050">
    <property type="protein sequence ID" value="TCJ01765.1"/>
    <property type="molecule type" value="Genomic_DNA"/>
</dbReference>
<evidence type="ECO:0000313" key="6">
    <source>
        <dbReference type="EMBL" id="TCJ01765.1"/>
    </source>
</evidence>
<evidence type="ECO:0000256" key="1">
    <source>
        <dbReference type="ARBA" id="ARBA00023224"/>
    </source>
</evidence>
<dbReference type="InterPro" id="IPR009050">
    <property type="entry name" value="Globin-like_sf"/>
</dbReference>
<protein>
    <submittedName>
        <fullName evidence="6">Globin-coupled sensor protein</fullName>
    </submittedName>
</protein>
<dbReference type="PANTHER" id="PTHR32089">
    <property type="entry name" value="METHYL-ACCEPTING CHEMOTAXIS PROTEIN MCPB"/>
    <property type="match status" value="1"/>
</dbReference>
<dbReference type="InterPro" id="IPR039379">
    <property type="entry name" value="Protoglobin_sensor_dom"/>
</dbReference>
<evidence type="ECO:0000256" key="4">
    <source>
        <dbReference type="SAM" id="Coils"/>
    </source>
</evidence>
<dbReference type="SUPFAM" id="SSF58104">
    <property type="entry name" value="Methyl-accepting chemotaxis protein (MCP) signaling domain"/>
    <property type="match status" value="1"/>
</dbReference>
<dbReference type="Proteomes" id="UP000293846">
    <property type="component" value="Unassembled WGS sequence"/>
</dbReference>
<evidence type="ECO:0000259" key="5">
    <source>
        <dbReference type="PROSITE" id="PS50111"/>
    </source>
</evidence>